<name>A0ACC2TGA2_9FUNG</name>
<keyword evidence="2" id="KW-1185">Reference proteome</keyword>
<reference evidence="1" key="1">
    <citation type="submission" date="2022-04" db="EMBL/GenBank/DDBJ databases">
        <title>Genome of the entomopathogenic fungus Entomophthora muscae.</title>
        <authorList>
            <person name="Elya C."/>
            <person name="Lovett B.R."/>
            <person name="Lee E."/>
            <person name="Macias A.M."/>
            <person name="Hajek A.E."/>
            <person name="De Bivort B.L."/>
            <person name="Kasson M.T."/>
            <person name="De Fine Licht H.H."/>
            <person name="Stajich J.E."/>
        </authorList>
    </citation>
    <scope>NUCLEOTIDE SEQUENCE</scope>
    <source>
        <strain evidence="1">Berkeley</strain>
    </source>
</reference>
<dbReference type="Proteomes" id="UP001165960">
    <property type="component" value="Unassembled WGS sequence"/>
</dbReference>
<proteinExistence type="predicted"/>
<accession>A0ACC2TGA2</accession>
<evidence type="ECO:0000313" key="2">
    <source>
        <dbReference type="Proteomes" id="UP001165960"/>
    </source>
</evidence>
<protein>
    <submittedName>
        <fullName evidence="1">Uncharacterized protein</fullName>
    </submittedName>
</protein>
<comment type="caution">
    <text evidence="1">The sequence shown here is derived from an EMBL/GenBank/DDBJ whole genome shotgun (WGS) entry which is preliminary data.</text>
</comment>
<organism evidence="1 2">
    <name type="scientific">Entomophthora muscae</name>
    <dbReference type="NCBI Taxonomy" id="34485"/>
    <lineage>
        <taxon>Eukaryota</taxon>
        <taxon>Fungi</taxon>
        <taxon>Fungi incertae sedis</taxon>
        <taxon>Zoopagomycota</taxon>
        <taxon>Entomophthoromycotina</taxon>
        <taxon>Entomophthoromycetes</taxon>
        <taxon>Entomophthorales</taxon>
        <taxon>Entomophthoraceae</taxon>
        <taxon>Entomophthora</taxon>
    </lineage>
</organism>
<gene>
    <name evidence="1" type="ORF">DSO57_1012956</name>
</gene>
<dbReference type="EMBL" id="QTSX02002887">
    <property type="protein sequence ID" value="KAJ9073735.1"/>
    <property type="molecule type" value="Genomic_DNA"/>
</dbReference>
<sequence>MSSESSHSKAYSECVPLPLNSSVESAGVRQFLTVGVETIPALATSAGPFLGPKSYAQALVGLTGPGQANFSFPGLPAQAHPSFSNLGFSIGNLLFNQVLLSQKCLSSQSKKDDQIGKTSITPEAKPARTNGQPSQNGPPKSQITVPETPKNDHEAANQTTEPDMPSLATQIAP</sequence>
<evidence type="ECO:0000313" key="1">
    <source>
        <dbReference type="EMBL" id="KAJ9073735.1"/>
    </source>
</evidence>